<keyword evidence="2" id="KW-1185">Reference proteome</keyword>
<dbReference type="Proteomes" id="UP000245202">
    <property type="component" value="Unassembled WGS sequence"/>
</dbReference>
<dbReference type="InterPro" id="IPR013783">
    <property type="entry name" value="Ig-like_fold"/>
</dbReference>
<dbReference type="Gene3D" id="2.60.40.1120">
    <property type="entry name" value="Carboxypeptidase-like, regulatory domain"/>
    <property type="match status" value="1"/>
</dbReference>
<dbReference type="EMBL" id="BDQX01000180">
    <property type="protein sequence ID" value="GBG08948.1"/>
    <property type="molecule type" value="Genomic_DNA"/>
</dbReference>
<name>A0A2R5EV82_9BACL</name>
<gene>
    <name evidence="1" type="ORF">PAT3040_03565</name>
</gene>
<dbReference type="Gene3D" id="3.30.1920.20">
    <property type="match status" value="1"/>
</dbReference>
<dbReference type="Pfam" id="PF13620">
    <property type="entry name" value="CarboxypepD_reg"/>
    <property type="match status" value="1"/>
</dbReference>
<proteinExistence type="predicted"/>
<organism evidence="1 2">
    <name type="scientific">Paenibacillus agaridevorans</name>
    <dbReference type="NCBI Taxonomy" id="171404"/>
    <lineage>
        <taxon>Bacteria</taxon>
        <taxon>Bacillati</taxon>
        <taxon>Bacillota</taxon>
        <taxon>Bacilli</taxon>
        <taxon>Bacillales</taxon>
        <taxon>Paenibacillaceae</taxon>
        <taxon>Paenibacillus</taxon>
    </lineage>
</organism>
<protein>
    <submittedName>
        <fullName evidence="1">Uncharacterized protein</fullName>
    </submittedName>
</protein>
<sequence length="533" mass="57500">MQIGIYNASQGFQFVGSGSTDTQGKYSIDYEKTLGDAVSAILKVRGFVVVYEVLADTLDVELPEESSTITGTITFGDEYATPVGNYPVNLGVYLGRGEGRINIGDALTDADGRYAFSFIPGNFNSMRGENYFVITYNGNQEETLQLHQGGHAVRDRMVYDQPPSYFNGRLEVDVTDAATNEPIEDAVVELVGTNIPLVQSGHYFFSNVLRGGPYTVRASAPGYETTEEPIEINGFVYRLSVKMTASSVGNPPVVTAVAEREPDRNGWYNRDVLVSFHAADEEGEVTVDPPILVTAEGSSQTITGTATNAAGLTGTGSIIISLDKSAPSTDALTSGDTSGGQWFRSDVEVSLSAIDSLSGVEGTEYSLNHGRTWKAYQGPITFTNEGEHRLQYRSTDLAGNKEAIKQLVVKIDRTPPVLLVVSNPPLLTNANGRMVPVRTVVMGADFYSGVESIELTSIKIHENGGNGTLPTPDDIQKAEYGTFDTSFELRAEAPAPGLTRHYTITYTATDRAGNETTAKTVVSVAKLWSLPWQ</sequence>
<dbReference type="Gene3D" id="2.60.40.10">
    <property type="entry name" value="Immunoglobulins"/>
    <property type="match status" value="1"/>
</dbReference>
<evidence type="ECO:0000313" key="1">
    <source>
        <dbReference type="EMBL" id="GBG08948.1"/>
    </source>
</evidence>
<reference evidence="1 2" key="1">
    <citation type="submission" date="2017-08" db="EMBL/GenBank/DDBJ databases">
        <title>Substantial Increase in Enzyme Production by Combined Drug-Resistance Mutations in Paenibacillus agaridevorans.</title>
        <authorList>
            <person name="Tanaka Y."/>
            <person name="Funane K."/>
            <person name="Hosaka T."/>
            <person name="Shiwa Y."/>
            <person name="Fujita N."/>
            <person name="Miyazaki T."/>
            <person name="Yoshikawa H."/>
            <person name="Murakami K."/>
            <person name="Kasahara K."/>
            <person name="Inaoka T."/>
            <person name="Hiraga Y."/>
            <person name="Ochi K."/>
        </authorList>
    </citation>
    <scope>NUCLEOTIDE SEQUENCE [LARGE SCALE GENOMIC DNA]</scope>
    <source>
        <strain evidence="1 2">T-3040</strain>
    </source>
</reference>
<comment type="caution">
    <text evidence="1">The sequence shown here is derived from an EMBL/GenBank/DDBJ whole genome shotgun (WGS) entry which is preliminary data.</text>
</comment>
<evidence type="ECO:0000313" key="2">
    <source>
        <dbReference type="Proteomes" id="UP000245202"/>
    </source>
</evidence>
<dbReference type="AlphaFoldDB" id="A0A2R5EV82"/>
<dbReference type="SUPFAM" id="SSF49464">
    <property type="entry name" value="Carboxypeptidase regulatory domain-like"/>
    <property type="match status" value="1"/>
</dbReference>
<dbReference type="NCBIfam" id="NF047446">
    <property type="entry name" value="barrel_OmpL47"/>
    <property type="match status" value="1"/>
</dbReference>
<dbReference type="InterPro" id="IPR008969">
    <property type="entry name" value="CarboxyPept-like_regulatory"/>
</dbReference>
<dbReference type="InterPro" id="IPR058094">
    <property type="entry name" value="Ig-like_OmpL47-like"/>
</dbReference>
<accession>A0A2R5EV82</accession>